<sequence>MKLNLVDQDATSLNISHKDSDIPDVDLSNVGVTKFGSFIVEVIDPVSTIGTIGVVDMSSGGNKDIPETSSPAAKRGKKGTMKGKKPKYVIKLPLQKAPVVESPIVQPNPSEAENVVPIPSQPSAVELTHSQPSIVQPMPSQPPIVQPMQPNINQLMPSQPLPSSMGSQCAVARCTSLSCSSQQNASPISMPSRDNQNVLQVDQQMSTETGEPSTVVDDDPAVGEVLEIIEACNDGFYPSRVASKAITKTIKQQFVQPWSSWGEIPDEQKTVFFERFKEEFQTLFSQAKSEAASCGGGEETSPLDQVEEEKLRNKSCSAADSQKIIRLEEDIRQSREENQRSQRKLESLVNVVLPILPPAAQIILQDMNEQPQNDHQNQNHAQEGEQHDGHSSSPHYADY</sequence>
<organism evidence="3 4">
    <name type="scientific">Flemingia macrophylla</name>
    <dbReference type="NCBI Taxonomy" id="520843"/>
    <lineage>
        <taxon>Eukaryota</taxon>
        <taxon>Viridiplantae</taxon>
        <taxon>Streptophyta</taxon>
        <taxon>Embryophyta</taxon>
        <taxon>Tracheophyta</taxon>
        <taxon>Spermatophyta</taxon>
        <taxon>Magnoliopsida</taxon>
        <taxon>eudicotyledons</taxon>
        <taxon>Gunneridae</taxon>
        <taxon>Pentapetalae</taxon>
        <taxon>rosids</taxon>
        <taxon>fabids</taxon>
        <taxon>Fabales</taxon>
        <taxon>Fabaceae</taxon>
        <taxon>Papilionoideae</taxon>
        <taxon>50 kb inversion clade</taxon>
        <taxon>NPAAA clade</taxon>
        <taxon>indigoferoid/millettioid clade</taxon>
        <taxon>Phaseoleae</taxon>
        <taxon>Flemingia</taxon>
    </lineage>
</organism>
<reference evidence="3 4" key="1">
    <citation type="submission" date="2024-08" db="EMBL/GenBank/DDBJ databases">
        <title>Insights into the chromosomal genome structure of Flemingia macrophylla.</title>
        <authorList>
            <person name="Ding Y."/>
            <person name="Zhao Y."/>
            <person name="Bi W."/>
            <person name="Wu M."/>
            <person name="Zhao G."/>
            <person name="Gong Y."/>
            <person name="Li W."/>
            <person name="Zhang P."/>
        </authorList>
    </citation>
    <scope>NUCLEOTIDE SEQUENCE [LARGE SCALE GENOMIC DNA]</scope>
    <source>
        <strain evidence="3">DYQJB</strain>
        <tissue evidence="3">Leaf</tissue>
    </source>
</reference>
<feature type="compositionally biased region" description="Basic residues" evidence="2">
    <location>
        <begin position="74"/>
        <end position="83"/>
    </location>
</feature>
<name>A0ABD1MEN7_9FABA</name>
<proteinExistence type="predicted"/>
<feature type="region of interest" description="Disordered" evidence="2">
    <location>
        <begin position="363"/>
        <end position="399"/>
    </location>
</feature>
<feature type="region of interest" description="Disordered" evidence="2">
    <location>
        <begin position="58"/>
        <end position="83"/>
    </location>
</feature>
<accession>A0ABD1MEN7</accession>
<protein>
    <submittedName>
        <fullName evidence="3">Uncharacterized protein</fullName>
    </submittedName>
</protein>
<feature type="region of interest" description="Disordered" evidence="2">
    <location>
        <begin position="290"/>
        <end position="314"/>
    </location>
</feature>
<keyword evidence="4" id="KW-1185">Reference proteome</keyword>
<evidence type="ECO:0000256" key="1">
    <source>
        <dbReference type="SAM" id="Coils"/>
    </source>
</evidence>
<evidence type="ECO:0000313" key="3">
    <source>
        <dbReference type="EMBL" id="KAL2334204.1"/>
    </source>
</evidence>
<comment type="caution">
    <text evidence="3">The sequence shown here is derived from an EMBL/GenBank/DDBJ whole genome shotgun (WGS) entry which is preliminary data.</text>
</comment>
<evidence type="ECO:0000256" key="2">
    <source>
        <dbReference type="SAM" id="MobiDB-lite"/>
    </source>
</evidence>
<dbReference type="EMBL" id="JBGMDY010000005">
    <property type="protein sequence ID" value="KAL2334204.1"/>
    <property type="molecule type" value="Genomic_DNA"/>
</dbReference>
<evidence type="ECO:0000313" key="4">
    <source>
        <dbReference type="Proteomes" id="UP001603857"/>
    </source>
</evidence>
<dbReference type="Proteomes" id="UP001603857">
    <property type="component" value="Unassembled WGS sequence"/>
</dbReference>
<feature type="compositionally biased region" description="Polar residues" evidence="2">
    <location>
        <begin position="367"/>
        <end position="381"/>
    </location>
</feature>
<keyword evidence="1" id="KW-0175">Coiled coil</keyword>
<dbReference type="AlphaFoldDB" id="A0ABD1MEN7"/>
<gene>
    <name evidence="3" type="ORF">Fmac_015417</name>
</gene>
<feature type="coiled-coil region" evidence="1">
    <location>
        <begin position="324"/>
        <end position="351"/>
    </location>
</feature>